<dbReference type="PANTHER" id="PTHR33695:SF1">
    <property type="entry name" value="LIPOPROTEIN SIGNAL PEPTIDASE"/>
    <property type="match status" value="1"/>
</dbReference>
<protein>
    <recommendedName>
        <fullName evidence="9">Lipoprotein signal peptidase</fullName>
        <ecNumber evidence="9">3.4.23.36</ecNumber>
    </recommendedName>
    <alternativeName>
        <fullName evidence="9">Prolipoprotein signal peptidase</fullName>
    </alternativeName>
    <alternativeName>
        <fullName evidence="9">Signal peptidase II</fullName>
        <shortName evidence="9">SPase II</shortName>
    </alternativeName>
</protein>
<keyword evidence="4 9" id="KW-0812">Transmembrane</keyword>
<comment type="function">
    <text evidence="9 10">This protein specifically catalyzes the removal of signal peptides from prolipoproteins.</text>
</comment>
<dbReference type="HAMAP" id="MF_00161">
    <property type="entry name" value="LspA"/>
    <property type="match status" value="1"/>
</dbReference>
<dbReference type="AlphaFoldDB" id="A0A410P4X4"/>
<dbReference type="RefSeq" id="WP_128700029.1">
    <property type="nucleotide sequence ID" value="NZ_CP019384.1"/>
</dbReference>
<feature type="active site" evidence="9">
    <location>
        <position position="137"/>
    </location>
</feature>
<evidence type="ECO:0000256" key="8">
    <source>
        <dbReference type="ARBA" id="ARBA00023136"/>
    </source>
</evidence>
<feature type="active site" evidence="9">
    <location>
        <position position="123"/>
    </location>
</feature>
<dbReference type="NCBIfam" id="TIGR00077">
    <property type="entry name" value="lspA"/>
    <property type="match status" value="1"/>
</dbReference>
<sequence length="165" mass="17939">MPILQVILIAVGVVALDRLTKSAAETYLCAIDTHPVIPQVFHLTLVHNTGAAFGLWKGGAVFLILTTVFCMAMIVAMLKSKRLLNKVFGLSAIDGWLCLSFGLILGGAVGNLIDRLRYSYVIDFLDFRIWPVFNVADSAITAGGAVLFLKIFLHEKGKQHGSSHL</sequence>
<name>A0A410P4X4_VELA1</name>
<keyword evidence="5 9" id="KW-0064">Aspartyl protease</keyword>
<dbReference type="EMBL" id="CP019384">
    <property type="protein sequence ID" value="QAT17255.1"/>
    <property type="molecule type" value="Genomic_DNA"/>
</dbReference>
<dbReference type="InterPro" id="IPR001872">
    <property type="entry name" value="Peptidase_A8"/>
</dbReference>
<dbReference type="Proteomes" id="UP000287243">
    <property type="component" value="Chromosome"/>
</dbReference>
<evidence type="ECO:0000256" key="2">
    <source>
        <dbReference type="ARBA" id="ARBA00022475"/>
    </source>
</evidence>
<dbReference type="PANTHER" id="PTHR33695">
    <property type="entry name" value="LIPOPROTEIN SIGNAL PEPTIDASE"/>
    <property type="match status" value="1"/>
</dbReference>
<comment type="similarity">
    <text evidence="1 9 11">Belongs to the peptidase A8 family.</text>
</comment>
<evidence type="ECO:0000256" key="9">
    <source>
        <dbReference type="HAMAP-Rule" id="MF_00161"/>
    </source>
</evidence>
<dbReference type="GO" id="GO:0006508">
    <property type="term" value="P:proteolysis"/>
    <property type="evidence" value="ECO:0007669"/>
    <property type="project" value="UniProtKB-KW"/>
</dbReference>
<accession>A0A410P4X4</accession>
<feature type="transmembrane region" description="Helical" evidence="9">
    <location>
        <begin position="87"/>
        <end position="109"/>
    </location>
</feature>
<evidence type="ECO:0000313" key="13">
    <source>
        <dbReference type="Proteomes" id="UP000287243"/>
    </source>
</evidence>
<comment type="catalytic activity">
    <reaction evidence="9 10">
        <text>Release of signal peptides from bacterial membrane prolipoproteins. Hydrolyzes -Xaa-Yaa-Zaa-|-(S,diacylglyceryl)Cys-, in which Xaa is hydrophobic (preferably Leu), and Yaa (Ala or Ser) and Zaa (Gly or Ala) have small, neutral side chains.</text>
        <dbReference type="EC" id="3.4.23.36"/>
    </reaction>
</comment>
<dbReference type="GO" id="GO:0005886">
    <property type="term" value="C:plasma membrane"/>
    <property type="evidence" value="ECO:0007669"/>
    <property type="project" value="UniProtKB-SubCell"/>
</dbReference>
<dbReference type="GO" id="GO:0004190">
    <property type="term" value="F:aspartic-type endopeptidase activity"/>
    <property type="evidence" value="ECO:0007669"/>
    <property type="project" value="UniProtKB-UniRule"/>
</dbReference>
<evidence type="ECO:0000313" key="12">
    <source>
        <dbReference type="EMBL" id="QAT17255.1"/>
    </source>
</evidence>
<keyword evidence="6 9" id="KW-0378">Hydrolase</keyword>
<keyword evidence="13" id="KW-1185">Reference proteome</keyword>
<gene>
    <name evidence="9" type="primary">lspA</name>
    <name evidence="12" type="ORF">BU251_05685</name>
</gene>
<evidence type="ECO:0000256" key="6">
    <source>
        <dbReference type="ARBA" id="ARBA00022801"/>
    </source>
</evidence>
<keyword evidence="8 9" id="KW-0472">Membrane</keyword>
<evidence type="ECO:0000256" key="4">
    <source>
        <dbReference type="ARBA" id="ARBA00022692"/>
    </source>
</evidence>
<proteinExistence type="inferred from homology"/>
<dbReference type="PRINTS" id="PR00781">
    <property type="entry name" value="LIPOSIGPTASE"/>
</dbReference>
<dbReference type="EC" id="3.4.23.36" evidence="9"/>
<reference evidence="12 13" key="1">
    <citation type="submission" date="2017-01" db="EMBL/GenBank/DDBJ databases">
        <title>First insights into the biology of 'candidatus Vampirococcus archaeovorus'.</title>
        <authorList>
            <person name="Kizina J."/>
            <person name="Jordan S."/>
            <person name="Stueber K."/>
            <person name="Reinhardt R."/>
            <person name="Harder J."/>
        </authorList>
    </citation>
    <scope>NUCLEOTIDE SEQUENCE [LARGE SCALE GENOMIC DNA]</scope>
    <source>
        <strain evidence="12 13">LiM</strain>
    </source>
</reference>
<dbReference type="KEGG" id="vai:BU251_05685"/>
<evidence type="ECO:0000256" key="10">
    <source>
        <dbReference type="RuleBase" id="RU000594"/>
    </source>
</evidence>
<evidence type="ECO:0000256" key="3">
    <source>
        <dbReference type="ARBA" id="ARBA00022670"/>
    </source>
</evidence>
<organism evidence="12 13">
    <name type="scientific">Velamenicoccus archaeovorus</name>
    <dbReference type="NCBI Taxonomy" id="1930593"/>
    <lineage>
        <taxon>Bacteria</taxon>
        <taxon>Pseudomonadati</taxon>
        <taxon>Candidatus Omnitrophota</taxon>
        <taxon>Candidatus Velamenicoccus</taxon>
    </lineage>
</organism>
<keyword evidence="3 9" id="KW-0645">Protease</keyword>
<comment type="caution">
    <text evidence="9">Lacks conserved residue(s) required for the propagation of feature annotation.</text>
</comment>
<dbReference type="Pfam" id="PF01252">
    <property type="entry name" value="Peptidase_A8"/>
    <property type="match status" value="1"/>
</dbReference>
<dbReference type="OrthoDB" id="9810259at2"/>
<feature type="transmembrane region" description="Helical" evidence="9">
    <location>
        <begin position="129"/>
        <end position="153"/>
    </location>
</feature>
<comment type="subcellular location">
    <subcellularLocation>
        <location evidence="9">Cell membrane</location>
        <topology evidence="9">Multi-pass membrane protein</topology>
    </subcellularLocation>
</comment>
<keyword evidence="7 9" id="KW-1133">Transmembrane helix</keyword>
<dbReference type="PROSITE" id="PS00855">
    <property type="entry name" value="SPASE_II"/>
    <property type="match status" value="1"/>
</dbReference>
<keyword evidence="2 9" id="KW-1003">Cell membrane</keyword>
<evidence type="ECO:0000256" key="11">
    <source>
        <dbReference type="RuleBase" id="RU004181"/>
    </source>
</evidence>
<feature type="transmembrane region" description="Helical" evidence="9">
    <location>
        <begin position="55"/>
        <end position="75"/>
    </location>
</feature>
<evidence type="ECO:0000256" key="1">
    <source>
        <dbReference type="ARBA" id="ARBA00006139"/>
    </source>
</evidence>
<comment type="pathway">
    <text evidence="9">Protein modification; lipoprotein biosynthesis (signal peptide cleavage).</text>
</comment>
<evidence type="ECO:0000256" key="5">
    <source>
        <dbReference type="ARBA" id="ARBA00022750"/>
    </source>
</evidence>
<dbReference type="UniPathway" id="UPA00665"/>
<evidence type="ECO:0000256" key="7">
    <source>
        <dbReference type="ARBA" id="ARBA00022989"/>
    </source>
</evidence>